<organism evidence="6 7">
    <name type="scientific">Nocardia goodfellowii</name>
    <dbReference type="NCBI Taxonomy" id="882446"/>
    <lineage>
        <taxon>Bacteria</taxon>
        <taxon>Bacillati</taxon>
        <taxon>Actinomycetota</taxon>
        <taxon>Actinomycetes</taxon>
        <taxon>Mycobacteriales</taxon>
        <taxon>Nocardiaceae</taxon>
        <taxon>Nocardia</taxon>
    </lineage>
</organism>
<evidence type="ECO:0000313" key="6">
    <source>
        <dbReference type="EMBL" id="MBP2191904.1"/>
    </source>
</evidence>
<feature type="transmembrane region" description="Helical" evidence="5">
    <location>
        <begin position="132"/>
        <end position="154"/>
    </location>
</feature>
<accession>A0ABS4QLI6</accession>
<evidence type="ECO:0000256" key="4">
    <source>
        <dbReference type="SAM" id="MobiDB-lite"/>
    </source>
</evidence>
<evidence type="ECO:0000256" key="3">
    <source>
        <dbReference type="SAM" id="Coils"/>
    </source>
</evidence>
<keyword evidence="5" id="KW-1133">Transmembrane helix</keyword>
<dbReference type="Proteomes" id="UP001519325">
    <property type="component" value="Unassembled WGS sequence"/>
</dbReference>
<comment type="caution">
    <text evidence="6">The sequence shown here is derived from an EMBL/GenBank/DDBJ whole genome shotgun (WGS) entry which is preliminary data.</text>
</comment>
<keyword evidence="3" id="KW-0175">Coiled coil</keyword>
<name>A0ABS4QLI6_9NOCA</name>
<dbReference type="EMBL" id="JAGGMR010000001">
    <property type="protein sequence ID" value="MBP2191904.1"/>
    <property type="molecule type" value="Genomic_DNA"/>
</dbReference>
<evidence type="ECO:0000256" key="2">
    <source>
        <dbReference type="ARBA" id="ARBA00023136"/>
    </source>
</evidence>
<keyword evidence="7" id="KW-1185">Reference proteome</keyword>
<proteinExistence type="predicted"/>
<gene>
    <name evidence="6" type="ORF">BJ987_004805</name>
</gene>
<feature type="region of interest" description="Disordered" evidence="4">
    <location>
        <begin position="51"/>
        <end position="115"/>
    </location>
</feature>
<dbReference type="PANTHER" id="PTHR37042">
    <property type="entry name" value="OUTER MEMBRANE PROTEIN RV1973"/>
    <property type="match status" value="1"/>
</dbReference>
<evidence type="ECO:0000256" key="1">
    <source>
        <dbReference type="ARBA" id="ARBA00004370"/>
    </source>
</evidence>
<evidence type="ECO:0000256" key="5">
    <source>
        <dbReference type="SAM" id="Phobius"/>
    </source>
</evidence>
<feature type="coiled-coil region" evidence="3">
    <location>
        <begin position="11"/>
        <end position="45"/>
    </location>
</feature>
<comment type="subcellular location">
    <subcellularLocation>
        <location evidence="1">Membrane</location>
    </subcellularLocation>
</comment>
<dbReference type="PANTHER" id="PTHR37042:SF4">
    <property type="entry name" value="OUTER MEMBRANE PROTEIN RV1973"/>
    <property type="match status" value="1"/>
</dbReference>
<feature type="compositionally biased region" description="Low complexity" evidence="4">
    <location>
        <begin position="97"/>
        <end position="115"/>
    </location>
</feature>
<sequence>MKDLADPDTDVRALRSAAEAAQAVAEQAEADAREAKAVAAAARARTRATLLRQRAEAAESVDAEATGPADEPTEIGAAAEDTADHPPTDVVTDETDSAPAESTTSATESTTGTVSRLRRLRSRIAAVPRRRALAVTAALLLIAAAAGVSGFSLWQHHELAEKDQRAAEFTAAARQGVIALTSLDFNHAKEDVQRVLDNSAGAFHDDFRGRAEDFTKVVQQSQVTTEGKVNASAVESMTDDTAVVLVAATSRITNAAGAQQEPRVWRLSVTVSRVDGQLKISKVEFVP</sequence>
<dbReference type="RefSeq" id="WP_209894219.1">
    <property type="nucleotide sequence ID" value="NZ_JAGGMR010000001.1"/>
</dbReference>
<keyword evidence="5" id="KW-0812">Transmembrane</keyword>
<protein>
    <submittedName>
        <fullName evidence="6">Mce-associated membrane protein</fullName>
    </submittedName>
</protein>
<keyword evidence="2 5" id="KW-0472">Membrane</keyword>
<evidence type="ECO:0000313" key="7">
    <source>
        <dbReference type="Proteomes" id="UP001519325"/>
    </source>
</evidence>
<reference evidence="6 7" key="1">
    <citation type="submission" date="2021-03" db="EMBL/GenBank/DDBJ databases">
        <title>Sequencing the genomes of 1000 actinobacteria strains.</title>
        <authorList>
            <person name="Klenk H.-P."/>
        </authorList>
    </citation>
    <scope>NUCLEOTIDE SEQUENCE [LARGE SCALE GENOMIC DNA]</scope>
    <source>
        <strain evidence="6 7">DSM 45516</strain>
    </source>
</reference>